<comment type="caution">
    <text evidence="1">The sequence shown here is derived from an EMBL/GenBank/DDBJ whole genome shotgun (WGS) entry which is preliminary data.</text>
</comment>
<gene>
    <name evidence="1" type="ORF">ENM88_06665</name>
</gene>
<accession>A0A7J3X891</accession>
<dbReference type="GO" id="GO:0016829">
    <property type="term" value="F:lyase activity"/>
    <property type="evidence" value="ECO:0007669"/>
    <property type="project" value="UniProtKB-KW"/>
</dbReference>
<dbReference type="InterPro" id="IPR011257">
    <property type="entry name" value="DNA_glycosylase"/>
</dbReference>
<dbReference type="InterPro" id="IPR023170">
    <property type="entry name" value="HhH_base_excis_C"/>
</dbReference>
<protein>
    <submittedName>
        <fullName evidence="1">DNA lyase</fullName>
    </submittedName>
</protein>
<dbReference type="AlphaFoldDB" id="A0A7J3X891"/>
<keyword evidence="1" id="KW-0456">Lyase</keyword>
<dbReference type="Gene3D" id="1.10.340.30">
    <property type="entry name" value="Hypothetical protein, domain 2"/>
    <property type="match status" value="1"/>
</dbReference>
<organism evidence="1">
    <name type="scientific">Thermofilum pendens</name>
    <dbReference type="NCBI Taxonomy" id="2269"/>
    <lineage>
        <taxon>Archaea</taxon>
        <taxon>Thermoproteota</taxon>
        <taxon>Thermoprotei</taxon>
        <taxon>Thermofilales</taxon>
        <taxon>Thermofilaceae</taxon>
        <taxon>Thermofilum</taxon>
    </lineage>
</organism>
<sequence length="289" mass="32111">MALHKLKLRGLDLGLTLYPSFVLSLFEGGQGAYRKLAGRSAGCHIKQVGGELLTSCPVEEAEYYTGVWYLEVRERESPSRSLSWLVELLLEAYAPLGLSVDVFDPLHIFTAVFLSQTTSYHTNVLSWTRRLWRMADDPLRAAELAPSIGGSFQLRRLAEAVRCASSALQSGDVRRELLRCRYVGPKTADATLLFALADASAAPVDRHMAGLCRRLGLFEGAGAPRPSYCRRYRCGECPARGGCTRWLASSQLGRLAGWVQTAFYVHEKLYCSRGLCGQCPLRRECREAR</sequence>
<dbReference type="SUPFAM" id="SSF48150">
    <property type="entry name" value="DNA-glycosylase"/>
    <property type="match status" value="1"/>
</dbReference>
<evidence type="ECO:0000313" key="1">
    <source>
        <dbReference type="EMBL" id="HHP05406.1"/>
    </source>
</evidence>
<reference evidence="1" key="1">
    <citation type="journal article" date="2020" name="mSystems">
        <title>Genome- and Community-Level Interaction Insights into Carbon Utilization and Element Cycling Functions of Hydrothermarchaeota in Hydrothermal Sediment.</title>
        <authorList>
            <person name="Zhou Z."/>
            <person name="Liu Y."/>
            <person name="Xu W."/>
            <person name="Pan J."/>
            <person name="Luo Z.H."/>
            <person name="Li M."/>
        </authorList>
    </citation>
    <scope>NUCLEOTIDE SEQUENCE [LARGE SCALE GENOMIC DNA]</scope>
    <source>
        <strain evidence="1">SpSt-1125</strain>
    </source>
</reference>
<dbReference type="Gene3D" id="1.10.1670.10">
    <property type="entry name" value="Helix-hairpin-Helix base-excision DNA repair enzymes (C-terminal)"/>
    <property type="match status" value="1"/>
</dbReference>
<name>A0A7J3X891_THEPE</name>
<dbReference type="EMBL" id="DRZM01000192">
    <property type="protein sequence ID" value="HHP05406.1"/>
    <property type="molecule type" value="Genomic_DNA"/>
</dbReference>
<proteinExistence type="predicted"/>
<dbReference type="GO" id="GO:0006281">
    <property type="term" value="P:DNA repair"/>
    <property type="evidence" value="ECO:0007669"/>
    <property type="project" value="InterPro"/>
</dbReference>